<keyword evidence="2" id="KW-1133">Transmembrane helix</keyword>
<protein>
    <recommendedName>
        <fullName evidence="5">Osiris 18</fullName>
    </recommendedName>
</protein>
<reference evidence="4" key="1">
    <citation type="submission" date="2020-01" db="EMBL/GenBank/DDBJ databases">
        <title>Draft genome sequence of the Termite Coptotermes fromosanus.</title>
        <authorList>
            <person name="Itakura S."/>
            <person name="Yosikawa Y."/>
            <person name="Umezawa K."/>
        </authorList>
    </citation>
    <scope>NUCLEOTIDE SEQUENCE [LARGE SCALE GENOMIC DNA]</scope>
</reference>
<dbReference type="Pfam" id="PF07898">
    <property type="entry name" value="DUF1676"/>
    <property type="match status" value="1"/>
</dbReference>
<proteinExistence type="predicted"/>
<feature type="region of interest" description="Disordered" evidence="1">
    <location>
        <begin position="68"/>
        <end position="99"/>
    </location>
</feature>
<feature type="compositionally biased region" description="Polar residues" evidence="1">
    <location>
        <begin position="71"/>
        <end position="80"/>
    </location>
</feature>
<dbReference type="EMBL" id="BLKM01004627">
    <property type="protein sequence ID" value="GFG31942.1"/>
    <property type="molecule type" value="Genomic_DNA"/>
</dbReference>
<feature type="transmembrane region" description="Helical" evidence="2">
    <location>
        <begin position="242"/>
        <end position="266"/>
    </location>
</feature>
<keyword evidence="2" id="KW-0472">Membrane</keyword>
<keyword evidence="2" id="KW-0812">Transmembrane</keyword>
<dbReference type="GO" id="GO:0016020">
    <property type="term" value="C:membrane"/>
    <property type="evidence" value="ECO:0007669"/>
    <property type="project" value="TreeGrafter"/>
</dbReference>
<evidence type="ECO:0000256" key="2">
    <source>
        <dbReference type="SAM" id="Phobius"/>
    </source>
</evidence>
<evidence type="ECO:0008006" key="5">
    <source>
        <dbReference type="Google" id="ProtNLM"/>
    </source>
</evidence>
<evidence type="ECO:0000313" key="4">
    <source>
        <dbReference type="Proteomes" id="UP000502823"/>
    </source>
</evidence>
<dbReference type="PANTHER" id="PTHR21879:SF13">
    <property type="entry name" value="OSIRIS 18"/>
    <property type="match status" value="1"/>
</dbReference>
<feature type="compositionally biased region" description="Basic and acidic residues" evidence="1">
    <location>
        <begin position="81"/>
        <end position="97"/>
    </location>
</feature>
<feature type="transmembrane region" description="Helical" evidence="2">
    <location>
        <begin position="272"/>
        <end position="289"/>
    </location>
</feature>
<dbReference type="AlphaFoldDB" id="A0A6L2PLF4"/>
<name>A0A6L2PLF4_COPFO</name>
<accession>A0A6L2PLF4</accession>
<comment type="caution">
    <text evidence="3">The sequence shown here is derived from an EMBL/GenBank/DDBJ whole genome shotgun (WGS) entry which is preliminary data.</text>
</comment>
<dbReference type="FunCoup" id="A0A6L2PLF4">
    <property type="interactions" value="72"/>
</dbReference>
<dbReference type="OrthoDB" id="8119930at2759"/>
<dbReference type="PANTHER" id="PTHR21879">
    <property type="entry name" value="FI03362P-RELATED-RELATED"/>
    <property type="match status" value="1"/>
</dbReference>
<evidence type="ECO:0000256" key="1">
    <source>
        <dbReference type="SAM" id="MobiDB-lite"/>
    </source>
</evidence>
<dbReference type="Proteomes" id="UP000502823">
    <property type="component" value="Unassembled WGS sequence"/>
</dbReference>
<gene>
    <name evidence="3" type="ORF">Cfor_08098</name>
</gene>
<feature type="region of interest" description="Disordered" evidence="1">
    <location>
        <begin position="1"/>
        <end position="24"/>
    </location>
</feature>
<dbReference type="InParanoid" id="A0A6L2PLF4"/>
<keyword evidence="4" id="KW-1185">Reference proteome</keyword>
<evidence type="ECO:0000313" key="3">
    <source>
        <dbReference type="EMBL" id="GFG31942.1"/>
    </source>
</evidence>
<dbReference type="InterPro" id="IPR012464">
    <property type="entry name" value="DUF1676"/>
</dbReference>
<sequence>MALEEMRDGSALPPSSDADTVKSSETLTYDSIPVLSQPEVMISTLPMRTETAVSSQMIATDPLMTDAAPSQMMTESTGKTTAEETMSKPAVAKEEASSRGWSQTTATGVLKKIYDECVQHGSFACVKPKVLSFLSAVVKQDKILLTDDLVIEKTGRVTEDYEFEQPQKWDGSNSMRADVLLEKIDSFLGNHELKLRVPKEIVSGELLPYIPKFLLQNIPAEIRVPLSDSRPVGQERGIIRKVVIPFLLGLKFKATALVPLALALIALKTWKALTLGLLSIVLSGAMVIFKFTKPKVVNYEVYHYPAAAPVIEHPAPTYEHHGWSRSMDAQPLAYRAYVPV</sequence>
<organism evidence="3 4">
    <name type="scientific">Coptotermes formosanus</name>
    <name type="common">Formosan subterranean termite</name>
    <dbReference type="NCBI Taxonomy" id="36987"/>
    <lineage>
        <taxon>Eukaryota</taxon>
        <taxon>Metazoa</taxon>
        <taxon>Ecdysozoa</taxon>
        <taxon>Arthropoda</taxon>
        <taxon>Hexapoda</taxon>
        <taxon>Insecta</taxon>
        <taxon>Pterygota</taxon>
        <taxon>Neoptera</taxon>
        <taxon>Polyneoptera</taxon>
        <taxon>Dictyoptera</taxon>
        <taxon>Blattodea</taxon>
        <taxon>Blattoidea</taxon>
        <taxon>Termitoidae</taxon>
        <taxon>Rhinotermitidae</taxon>
        <taxon>Coptotermes</taxon>
    </lineage>
</organism>